<accession>A0A482LZX3</accession>
<sequence>MKQQYQVVQARWLASLAPSQRSGSQAERFADECWQTGLRLAPDQATHYQTVMALIRWSFTACRI</sequence>
<geneLocation type="plasmid" evidence="1">
    <name>p707804-3FII</name>
</geneLocation>
<dbReference type="RefSeq" id="WP_045341885.1">
    <property type="nucleotide sequence ID" value="NZ_MH909329.1"/>
</dbReference>
<dbReference type="AlphaFoldDB" id="A0A482LZX3"/>
<keyword evidence="1" id="KW-0614">Plasmid</keyword>
<evidence type="ECO:0000313" key="1">
    <source>
        <dbReference type="EMBL" id="QBQ66478.1"/>
    </source>
</evidence>
<organism evidence="1">
    <name type="scientific">Leclercia adecarboxylata</name>
    <dbReference type="NCBI Taxonomy" id="83655"/>
    <lineage>
        <taxon>Bacteria</taxon>
        <taxon>Pseudomonadati</taxon>
        <taxon>Pseudomonadota</taxon>
        <taxon>Gammaproteobacteria</taxon>
        <taxon>Enterobacterales</taxon>
        <taxon>Enterobacteriaceae</taxon>
        <taxon>Leclercia</taxon>
    </lineage>
</organism>
<proteinExistence type="predicted"/>
<reference evidence="1" key="1">
    <citation type="submission" date="2018-09" db="EMBL/GenBank/DDBJ databases">
        <authorList>
            <person name="Yuan Q."/>
            <person name="Jiang X."/>
            <person name="Jing Y."/>
            <person name="Cheng Q."/>
            <person name="Zhou D."/>
        </authorList>
    </citation>
    <scope>NUCLEOTIDE SEQUENCE</scope>
    <source>
        <strain evidence="1">150707804</strain>
        <plasmid evidence="1">p707804-3FII</plasmid>
    </source>
</reference>
<name>A0A482LZX3_9ENTR</name>
<protein>
    <submittedName>
        <fullName evidence="1">Uncharacterized protein</fullName>
    </submittedName>
</protein>
<dbReference type="EMBL" id="MH909329">
    <property type="protein sequence ID" value="QBQ66478.1"/>
    <property type="molecule type" value="Genomic_DNA"/>
</dbReference>